<proteinExistence type="predicted"/>
<accession>A0ABS8TU86</accession>
<protein>
    <submittedName>
        <fullName evidence="1">Uncharacterized protein</fullName>
    </submittedName>
</protein>
<dbReference type="GeneID" id="68901070"/>
<evidence type="ECO:0000313" key="2">
    <source>
        <dbReference type="Proteomes" id="UP001430701"/>
    </source>
</evidence>
<dbReference type="Proteomes" id="UP001430701">
    <property type="component" value="Unassembled WGS sequence"/>
</dbReference>
<gene>
    <name evidence="1" type="ORF">LPH55_00890</name>
</gene>
<dbReference type="RefSeq" id="WP_160165171.1">
    <property type="nucleotide sequence ID" value="NZ_CP053627.1"/>
</dbReference>
<sequence>MNQTSSALVQGLPGDPPEVIVVLGHAASACLQPSRRWVHGQSADPAVDARNAQHCRSWSSAVQHDNAYAATQRQVRRCPRSGRHGDFVITQADVGVSDATLRWASRIGGCVYVIWGGKSIWRVTWGVGDLQRFQWATLRWHGPEHGGRALAAQRQCRSDDCGMQSSGWHLGDATQ</sequence>
<keyword evidence="2" id="KW-1185">Reference proteome</keyword>
<comment type="caution">
    <text evidence="1">The sequence shown here is derived from an EMBL/GenBank/DDBJ whole genome shotgun (WGS) entry which is preliminary data.</text>
</comment>
<evidence type="ECO:0000313" key="1">
    <source>
        <dbReference type="EMBL" id="MCD8472059.1"/>
    </source>
</evidence>
<organism evidence="1 2">
    <name type="scientific">Xylella taiwanensis</name>
    <dbReference type="NCBI Taxonomy" id="1444770"/>
    <lineage>
        <taxon>Bacteria</taxon>
        <taxon>Pseudomonadati</taxon>
        <taxon>Pseudomonadota</taxon>
        <taxon>Gammaproteobacteria</taxon>
        <taxon>Lysobacterales</taxon>
        <taxon>Lysobacteraceae</taxon>
        <taxon>Xylella</taxon>
    </lineage>
</organism>
<reference evidence="1" key="1">
    <citation type="submission" date="2021-11" db="EMBL/GenBank/DDBJ databases">
        <title>Genome sequence of Xylella taiwanensis PLS432.</title>
        <authorList>
            <person name="Weng L.-W."/>
            <person name="Su C.-C."/>
            <person name="Tsai C.-W."/>
            <person name="Kuo C.-H."/>
        </authorList>
    </citation>
    <scope>NUCLEOTIDE SEQUENCE</scope>
    <source>
        <strain evidence="1">PLS432</strain>
    </source>
</reference>
<dbReference type="EMBL" id="JAJPPU010000001">
    <property type="protein sequence ID" value="MCD8472059.1"/>
    <property type="molecule type" value="Genomic_DNA"/>
</dbReference>
<name>A0ABS8TU86_9GAMM</name>